<evidence type="ECO:0000313" key="3">
    <source>
        <dbReference type="EMBL" id="MEJ8279495.1"/>
    </source>
</evidence>
<name>A0ABU8T6G8_9PSEU</name>
<dbReference type="InterPro" id="IPR014729">
    <property type="entry name" value="Rossmann-like_a/b/a_fold"/>
</dbReference>
<organism evidence="3 4">
    <name type="scientific">Pseudonocardia spirodelae</name>
    <dbReference type="NCBI Taxonomy" id="3133431"/>
    <lineage>
        <taxon>Bacteria</taxon>
        <taxon>Bacillati</taxon>
        <taxon>Actinomycetota</taxon>
        <taxon>Actinomycetes</taxon>
        <taxon>Pseudonocardiales</taxon>
        <taxon>Pseudonocardiaceae</taxon>
        <taxon>Pseudonocardia</taxon>
    </lineage>
</organism>
<dbReference type="CDD" id="cd00293">
    <property type="entry name" value="USP-like"/>
    <property type="match status" value="1"/>
</dbReference>
<dbReference type="EMBL" id="JBBJUP010000007">
    <property type="protein sequence ID" value="MEJ8279495.1"/>
    <property type="molecule type" value="Genomic_DNA"/>
</dbReference>
<dbReference type="InterPro" id="IPR006015">
    <property type="entry name" value="Universal_stress_UspA"/>
</dbReference>
<dbReference type="InterPro" id="IPR006016">
    <property type="entry name" value="UspA"/>
</dbReference>
<dbReference type="PANTHER" id="PTHR46553:SF3">
    <property type="entry name" value="ADENINE NUCLEOTIDE ALPHA HYDROLASES-LIKE SUPERFAMILY PROTEIN"/>
    <property type="match status" value="1"/>
</dbReference>
<accession>A0ABU8T6G8</accession>
<proteinExistence type="inferred from homology"/>
<dbReference type="PANTHER" id="PTHR46553">
    <property type="entry name" value="ADENINE NUCLEOTIDE ALPHA HYDROLASES-LIKE SUPERFAMILY PROTEIN"/>
    <property type="match status" value="1"/>
</dbReference>
<evidence type="ECO:0000259" key="2">
    <source>
        <dbReference type="Pfam" id="PF00582"/>
    </source>
</evidence>
<dbReference type="SUPFAM" id="SSF52402">
    <property type="entry name" value="Adenine nucleotide alpha hydrolases-like"/>
    <property type="match status" value="1"/>
</dbReference>
<evidence type="ECO:0000256" key="1">
    <source>
        <dbReference type="ARBA" id="ARBA00008791"/>
    </source>
</evidence>
<sequence length="163" mass="16820">MDVAGTPEVIVAGVDGSVSGRAALLWALDEAAHSGRRVRAVRVWDPAPLFAPPAPVFEVRATVRGDEQAVLEDDLASVTVPQGVRLEGELLEGPVVDTLVTASRGAAMLVVGSHGHRVLGRLALGSVSTGCTRRADGPVVVVTPPLGRRRTAAAGESAARPLR</sequence>
<protein>
    <submittedName>
        <fullName evidence="3">Universal stress protein</fullName>
    </submittedName>
</protein>
<dbReference type="RefSeq" id="WP_340289209.1">
    <property type="nucleotide sequence ID" value="NZ_JBBJUP010000007.1"/>
</dbReference>
<dbReference type="Gene3D" id="3.40.50.620">
    <property type="entry name" value="HUPs"/>
    <property type="match status" value="1"/>
</dbReference>
<comment type="similarity">
    <text evidence="1">Belongs to the universal stress protein A family.</text>
</comment>
<dbReference type="Proteomes" id="UP001364211">
    <property type="component" value="Unassembled WGS sequence"/>
</dbReference>
<dbReference type="Pfam" id="PF00582">
    <property type="entry name" value="Usp"/>
    <property type="match status" value="1"/>
</dbReference>
<keyword evidence="4" id="KW-1185">Reference proteome</keyword>
<reference evidence="3 4" key="1">
    <citation type="submission" date="2024-03" db="EMBL/GenBank/DDBJ databases">
        <title>Draft genome sequence of Pseudonocardia sp. DW16-2.</title>
        <authorList>
            <person name="Duangmal K."/>
        </authorList>
    </citation>
    <scope>NUCLEOTIDE SEQUENCE [LARGE SCALE GENOMIC DNA]</scope>
    <source>
        <strain evidence="3 4">DW16-2</strain>
    </source>
</reference>
<feature type="domain" description="UspA" evidence="2">
    <location>
        <begin position="9"/>
        <end position="142"/>
    </location>
</feature>
<evidence type="ECO:0000313" key="4">
    <source>
        <dbReference type="Proteomes" id="UP001364211"/>
    </source>
</evidence>
<comment type="caution">
    <text evidence="3">The sequence shown here is derived from an EMBL/GenBank/DDBJ whole genome shotgun (WGS) entry which is preliminary data.</text>
</comment>
<gene>
    <name evidence="3" type="ORF">WJX68_11185</name>
</gene>
<dbReference type="PRINTS" id="PR01438">
    <property type="entry name" value="UNVRSLSTRESS"/>
</dbReference>